<feature type="transmembrane region" description="Helical" evidence="1">
    <location>
        <begin position="50"/>
        <end position="68"/>
    </location>
</feature>
<dbReference type="Proteomes" id="UP000226525">
    <property type="component" value="Unassembled WGS sequence"/>
</dbReference>
<feature type="transmembrane region" description="Helical" evidence="1">
    <location>
        <begin position="103"/>
        <end position="124"/>
    </location>
</feature>
<name>A0A2D6YGR0_9DELT</name>
<protein>
    <recommendedName>
        <fullName evidence="4">DUF4345 domain-containing protein</fullName>
    </recommendedName>
</protein>
<evidence type="ECO:0000256" key="1">
    <source>
        <dbReference type="SAM" id="Phobius"/>
    </source>
</evidence>
<comment type="caution">
    <text evidence="2">The sequence shown here is derived from an EMBL/GenBank/DDBJ whole genome shotgun (WGS) entry which is preliminary data.</text>
</comment>
<feature type="transmembrane region" description="Helical" evidence="1">
    <location>
        <begin position="9"/>
        <end position="26"/>
    </location>
</feature>
<proteinExistence type="predicted"/>
<dbReference type="EMBL" id="NZEX01000027">
    <property type="protein sequence ID" value="MAH62373.1"/>
    <property type="molecule type" value="Genomic_DNA"/>
</dbReference>
<feature type="transmembrane region" description="Helical" evidence="1">
    <location>
        <begin position="75"/>
        <end position="97"/>
    </location>
</feature>
<dbReference type="Pfam" id="PF14248">
    <property type="entry name" value="DUF4345"/>
    <property type="match status" value="1"/>
</dbReference>
<dbReference type="AlphaFoldDB" id="A0A2D6YGR0"/>
<evidence type="ECO:0000313" key="3">
    <source>
        <dbReference type="Proteomes" id="UP000226525"/>
    </source>
</evidence>
<dbReference type="InterPro" id="IPR025597">
    <property type="entry name" value="DUF4345"/>
</dbReference>
<accession>A0A2D6YGR0</accession>
<keyword evidence="1" id="KW-0812">Transmembrane</keyword>
<evidence type="ECO:0008006" key="4">
    <source>
        <dbReference type="Google" id="ProtNLM"/>
    </source>
</evidence>
<keyword evidence="1" id="KW-1133">Transmembrane helix</keyword>
<reference evidence="3" key="1">
    <citation type="submission" date="2017-09" db="EMBL/GenBank/DDBJ databases">
        <title>The Reconstruction of 2,631 Draft Metagenome-Assembled Genomes from the Global Oceans.</title>
        <authorList>
            <person name="Tully B.J."/>
            <person name="Graham E.D."/>
            <person name="Heidelberg J.F."/>
        </authorList>
    </citation>
    <scope>NUCLEOTIDE SEQUENCE [LARGE SCALE GENOMIC DNA]</scope>
</reference>
<keyword evidence="1" id="KW-0472">Membrane</keyword>
<sequence>MLTKLAQGYLLLQGIVFFGLGVWFLIEPTTMASAIGLIPESPAGFTELRAVYGGLEIALGIFLVVTGCRANWSEIGLWLLLSCYGGITTGRIIGILLDQPDDIFTLELLSFEAGSLLIAILLVFGKKRSS</sequence>
<gene>
    <name evidence="2" type="ORF">CMN54_02755</name>
</gene>
<evidence type="ECO:0000313" key="2">
    <source>
        <dbReference type="EMBL" id="MAH62373.1"/>
    </source>
</evidence>
<organism evidence="2 3">
    <name type="scientific">SAR324 cluster bacterium</name>
    <dbReference type="NCBI Taxonomy" id="2024889"/>
    <lineage>
        <taxon>Bacteria</taxon>
        <taxon>Deltaproteobacteria</taxon>
        <taxon>SAR324 cluster</taxon>
    </lineage>
</organism>